<dbReference type="KEGG" id="bmx:BMS_1794"/>
<keyword evidence="7" id="KW-0456">Lyase</keyword>
<name>E1X1V9_HALMS</name>
<dbReference type="EMBL" id="FQ312005">
    <property type="protein sequence ID" value="CBW26619.1"/>
    <property type="molecule type" value="Genomic_DNA"/>
</dbReference>
<comment type="similarity">
    <text evidence="1 8">Belongs to the SOS response-associated peptidase family.</text>
</comment>
<evidence type="ECO:0000256" key="2">
    <source>
        <dbReference type="ARBA" id="ARBA00022670"/>
    </source>
</evidence>
<organism evidence="9 10">
    <name type="scientific">Halobacteriovorax marinus (strain ATCC BAA-682 / DSM 15412 / SJ)</name>
    <name type="common">Bacteriovorax marinus</name>
    <dbReference type="NCBI Taxonomy" id="862908"/>
    <lineage>
        <taxon>Bacteria</taxon>
        <taxon>Pseudomonadati</taxon>
        <taxon>Bdellovibrionota</taxon>
        <taxon>Bacteriovoracia</taxon>
        <taxon>Bacteriovoracales</taxon>
        <taxon>Halobacteriovoraceae</taxon>
        <taxon>Halobacteriovorax</taxon>
    </lineage>
</organism>
<evidence type="ECO:0000313" key="10">
    <source>
        <dbReference type="Proteomes" id="UP000008963"/>
    </source>
</evidence>
<dbReference type="PANTHER" id="PTHR13604">
    <property type="entry name" value="DC12-RELATED"/>
    <property type="match status" value="1"/>
</dbReference>
<evidence type="ECO:0000313" key="9">
    <source>
        <dbReference type="EMBL" id="CBW26619.1"/>
    </source>
</evidence>
<evidence type="ECO:0000256" key="8">
    <source>
        <dbReference type="RuleBase" id="RU364100"/>
    </source>
</evidence>
<dbReference type="AlphaFoldDB" id="E1X1V9"/>
<dbReference type="GO" id="GO:0016829">
    <property type="term" value="F:lyase activity"/>
    <property type="evidence" value="ECO:0007669"/>
    <property type="project" value="UniProtKB-KW"/>
</dbReference>
<keyword evidence="2 8" id="KW-0645">Protease</keyword>
<evidence type="ECO:0000256" key="5">
    <source>
        <dbReference type="ARBA" id="ARBA00023124"/>
    </source>
</evidence>
<gene>
    <name evidence="9" type="ordered locus">BMS_1794</name>
</gene>
<dbReference type="GO" id="GO:0006508">
    <property type="term" value="P:proteolysis"/>
    <property type="evidence" value="ECO:0007669"/>
    <property type="project" value="UniProtKB-KW"/>
</dbReference>
<proteinExistence type="inferred from homology"/>
<dbReference type="InterPro" id="IPR036590">
    <property type="entry name" value="SRAP-like"/>
</dbReference>
<evidence type="ECO:0000256" key="1">
    <source>
        <dbReference type="ARBA" id="ARBA00008136"/>
    </source>
</evidence>
<dbReference type="GO" id="GO:0106300">
    <property type="term" value="P:protein-DNA covalent cross-linking repair"/>
    <property type="evidence" value="ECO:0007669"/>
    <property type="project" value="InterPro"/>
</dbReference>
<keyword evidence="5" id="KW-0190">Covalent protein-DNA linkage</keyword>
<dbReference type="InterPro" id="IPR003738">
    <property type="entry name" value="SRAP"/>
</dbReference>
<dbReference type="eggNOG" id="COG2135">
    <property type="taxonomic scope" value="Bacteria"/>
</dbReference>
<dbReference type="PATRIC" id="fig|862908.3.peg.1702"/>
<dbReference type="SUPFAM" id="SSF143081">
    <property type="entry name" value="BB1717-like"/>
    <property type="match status" value="1"/>
</dbReference>
<sequence length="220" mass="26211">MAAFHQLKNMREYANALGPDEFKKVMGLKRVPKGELFKTPEDDGRVYPGVFAPVIVLENNKRVIRPMRYRVRPAHSKEEIPSKYNVFNARVDSLEKRKTWEGLFMRSHGLFPFIKFFEWVSDKGDKRLINFSPEDYEIMWAPCLYDFWQSEDKNIFFHSFALITDDPPKEIEQMGHDRCPIFLEENMIDAWLSPERKSREEIYQILGKAHRPHYEYEWAG</sequence>
<dbReference type="GO" id="GO:0003697">
    <property type="term" value="F:single-stranded DNA binding"/>
    <property type="evidence" value="ECO:0007669"/>
    <property type="project" value="InterPro"/>
</dbReference>
<protein>
    <recommendedName>
        <fullName evidence="8">Abasic site processing protein</fullName>
        <ecNumber evidence="8">3.4.-.-</ecNumber>
    </recommendedName>
</protein>
<keyword evidence="10" id="KW-1185">Reference proteome</keyword>
<evidence type="ECO:0000256" key="7">
    <source>
        <dbReference type="ARBA" id="ARBA00023239"/>
    </source>
</evidence>
<keyword evidence="4 8" id="KW-0378">Hydrolase</keyword>
<dbReference type="Pfam" id="PF02586">
    <property type="entry name" value="SRAP"/>
    <property type="match status" value="1"/>
</dbReference>
<evidence type="ECO:0000256" key="6">
    <source>
        <dbReference type="ARBA" id="ARBA00023125"/>
    </source>
</evidence>
<dbReference type="EC" id="3.4.-.-" evidence="8"/>
<dbReference type="GO" id="GO:0008233">
    <property type="term" value="F:peptidase activity"/>
    <property type="evidence" value="ECO:0007669"/>
    <property type="project" value="UniProtKB-KW"/>
</dbReference>
<evidence type="ECO:0000256" key="3">
    <source>
        <dbReference type="ARBA" id="ARBA00022763"/>
    </source>
</evidence>
<reference evidence="10" key="1">
    <citation type="journal article" date="2013" name="ISME J.">
        <title>A small predatory core genome in the divergent marine Bacteriovorax marinus SJ and the terrestrial Bdellovibrio bacteriovorus.</title>
        <authorList>
            <person name="Crossman L.C."/>
            <person name="Chen H."/>
            <person name="Cerdeno-Tarraga A.M."/>
            <person name="Brooks K."/>
            <person name="Quail M.A."/>
            <person name="Pineiro S.A."/>
            <person name="Hobley L."/>
            <person name="Sockett R.E."/>
            <person name="Bentley S.D."/>
            <person name="Parkhill J."/>
            <person name="Williams H.N."/>
            <person name="Stine O.C."/>
        </authorList>
    </citation>
    <scope>NUCLEOTIDE SEQUENCE [LARGE SCALE GENOMIC DNA]</scope>
    <source>
        <strain evidence="10">ATCC BAA-682 / DSM 15412 / SJ</strain>
    </source>
</reference>
<dbReference type="PANTHER" id="PTHR13604:SF0">
    <property type="entry name" value="ABASIC SITE PROCESSING PROTEIN HMCES"/>
    <property type="match status" value="1"/>
</dbReference>
<accession>E1X1V9</accession>
<dbReference type="HOGENOM" id="CLU_1254478_0_0_7"/>
<keyword evidence="6" id="KW-0238">DNA-binding</keyword>
<dbReference type="STRING" id="862908.BMS_1794"/>
<dbReference type="Gene3D" id="3.90.1680.10">
    <property type="entry name" value="SOS response associated peptidase-like"/>
    <property type="match status" value="1"/>
</dbReference>
<dbReference type="Proteomes" id="UP000008963">
    <property type="component" value="Chromosome"/>
</dbReference>
<evidence type="ECO:0000256" key="4">
    <source>
        <dbReference type="ARBA" id="ARBA00022801"/>
    </source>
</evidence>
<keyword evidence="3" id="KW-0227">DNA damage</keyword>